<dbReference type="OrthoDB" id="5862515at2759"/>
<dbReference type="WBParaSite" id="EVEC_0001167001-mRNA-1">
    <property type="protein sequence ID" value="EVEC_0001167001-mRNA-1"/>
    <property type="gene ID" value="EVEC_0001167001"/>
</dbReference>
<organism evidence="4">
    <name type="scientific">Enterobius vermicularis</name>
    <name type="common">Human pinworm</name>
    <dbReference type="NCBI Taxonomy" id="51028"/>
    <lineage>
        <taxon>Eukaryota</taxon>
        <taxon>Metazoa</taxon>
        <taxon>Ecdysozoa</taxon>
        <taxon>Nematoda</taxon>
        <taxon>Chromadorea</taxon>
        <taxon>Rhabditida</taxon>
        <taxon>Spirurina</taxon>
        <taxon>Oxyuridomorpha</taxon>
        <taxon>Oxyuroidea</taxon>
        <taxon>Oxyuridae</taxon>
        <taxon>Enterobius</taxon>
    </lineage>
</organism>
<dbReference type="Gene3D" id="3.40.50.150">
    <property type="entry name" value="Vaccinia Virus protein VP39"/>
    <property type="match status" value="1"/>
</dbReference>
<dbReference type="Proteomes" id="UP000274131">
    <property type="component" value="Unassembled WGS sequence"/>
</dbReference>
<feature type="domain" description="SAM-dependent methyltransferase TRM5/TYW2-type" evidence="1">
    <location>
        <begin position="1"/>
        <end position="106"/>
    </location>
</feature>
<accession>A0A0N4VLB0</accession>
<sequence>MSLQFHCDWLLTEKHGLDVSKVHILMNLPAKSLDFLPHFRSLLAQKETVKRQQADNDFPNQWYAEKGVSLVREKIGVDDFEIHNIQFVRRVAARKWMLCVSFELPLKLLLGLTDQLRDGESRGTVAVANIVHCNTDFAGNAQKAATQKREFSVTTQLPEKREVFEPVLKKGKEE</sequence>
<proteinExistence type="predicted"/>
<evidence type="ECO:0000313" key="3">
    <source>
        <dbReference type="Proteomes" id="UP000274131"/>
    </source>
</evidence>
<dbReference type="PROSITE" id="PS51684">
    <property type="entry name" value="SAM_MT_TRM5_TYW2"/>
    <property type="match status" value="1"/>
</dbReference>
<reference evidence="2 3" key="2">
    <citation type="submission" date="2018-10" db="EMBL/GenBank/DDBJ databases">
        <authorList>
            <consortium name="Pathogen Informatics"/>
        </authorList>
    </citation>
    <scope>NUCLEOTIDE SEQUENCE [LARGE SCALE GENOMIC DNA]</scope>
</reference>
<name>A0A0N4VLB0_ENTVE</name>
<dbReference type="STRING" id="51028.A0A0N4VLB0"/>
<evidence type="ECO:0000313" key="2">
    <source>
        <dbReference type="EMBL" id="VDD96205.1"/>
    </source>
</evidence>
<protein>
    <submittedName>
        <fullName evidence="4">tRNA wybutosine-synthesizing protein 2 homolog</fullName>
    </submittedName>
</protein>
<gene>
    <name evidence="2" type="ORF">EVEC_LOCUS10956</name>
</gene>
<evidence type="ECO:0000313" key="4">
    <source>
        <dbReference type="WBParaSite" id="EVEC_0001167001-mRNA-1"/>
    </source>
</evidence>
<dbReference type="InterPro" id="IPR030382">
    <property type="entry name" value="MeTrfase_TRM5/TYW2"/>
</dbReference>
<reference evidence="4" key="1">
    <citation type="submission" date="2017-02" db="UniProtKB">
        <authorList>
            <consortium name="WormBaseParasite"/>
        </authorList>
    </citation>
    <scope>IDENTIFICATION</scope>
</reference>
<dbReference type="InterPro" id="IPR029063">
    <property type="entry name" value="SAM-dependent_MTases_sf"/>
</dbReference>
<dbReference type="AlphaFoldDB" id="A0A0N4VLB0"/>
<evidence type="ECO:0000259" key="1">
    <source>
        <dbReference type="PROSITE" id="PS51684"/>
    </source>
</evidence>
<keyword evidence="3" id="KW-1185">Reference proteome</keyword>
<dbReference type="EMBL" id="UXUI01011389">
    <property type="protein sequence ID" value="VDD96205.1"/>
    <property type="molecule type" value="Genomic_DNA"/>
</dbReference>